<evidence type="ECO:0000313" key="1">
    <source>
        <dbReference type="EMBL" id="KAF9515769.1"/>
    </source>
</evidence>
<keyword evidence="2" id="KW-1185">Reference proteome</keyword>
<protein>
    <submittedName>
        <fullName evidence="1">Uncharacterized protein</fullName>
    </submittedName>
</protein>
<dbReference type="AlphaFoldDB" id="A0A9P6DYA8"/>
<sequence length="177" mass="19460">MMPPQYWISLGRWGNCSSEGDGLKNAKGLKEDQIETKWKMNVSAWDLATACKMPDVDMEILKDIPGVEGIEEEHPRLCKALAFGMTSSLQLALTTHMGLTTSSKFSGKVMGPLMSIGPVNVAFGPNWDKWLASVQEGAPTQAGRDQQAMISELVWSKNTERRGCPMQADCNQRVGLE</sequence>
<accession>A0A9P6DYA8</accession>
<dbReference type="EMBL" id="MU128947">
    <property type="protein sequence ID" value="KAF9515769.1"/>
    <property type="molecule type" value="Genomic_DNA"/>
</dbReference>
<comment type="caution">
    <text evidence="1">The sequence shown here is derived from an EMBL/GenBank/DDBJ whole genome shotgun (WGS) entry which is preliminary data.</text>
</comment>
<organism evidence="1 2">
    <name type="scientific">Hydnum rufescens UP504</name>
    <dbReference type="NCBI Taxonomy" id="1448309"/>
    <lineage>
        <taxon>Eukaryota</taxon>
        <taxon>Fungi</taxon>
        <taxon>Dikarya</taxon>
        <taxon>Basidiomycota</taxon>
        <taxon>Agaricomycotina</taxon>
        <taxon>Agaricomycetes</taxon>
        <taxon>Cantharellales</taxon>
        <taxon>Hydnaceae</taxon>
        <taxon>Hydnum</taxon>
    </lineage>
</organism>
<proteinExistence type="predicted"/>
<reference evidence="1" key="1">
    <citation type="journal article" date="2020" name="Nat. Commun.">
        <title>Large-scale genome sequencing of mycorrhizal fungi provides insights into the early evolution of symbiotic traits.</title>
        <authorList>
            <person name="Miyauchi S."/>
            <person name="Kiss E."/>
            <person name="Kuo A."/>
            <person name="Drula E."/>
            <person name="Kohler A."/>
            <person name="Sanchez-Garcia M."/>
            <person name="Morin E."/>
            <person name="Andreopoulos B."/>
            <person name="Barry K.W."/>
            <person name="Bonito G."/>
            <person name="Buee M."/>
            <person name="Carver A."/>
            <person name="Chen C."/>
            <person name="Cichocki N."/>
            <person name="Clum A."/>
            <person name="Culley D."/>
            <person name="Crous P.W."/>
            <person name="Fauchery L."/>
            <person name="Girlanda M."/>
            <person name="Hayes R.D."/>
            <person name="Keri Z."/>
            <person name="LaButti K."/>
            <person name="Lipzen A."/>
            <person name="Lombard V."/>
            <person name="Magnuson J."/>
            <person name="Maillard F."/>
            <person name="Murat C."/>
            <person name="Nolan M."/>
            <person name="Ohm R.A."/>
            <person name="Pangilinan J."/>
            <person name="Pereira M.F."/>
            <person name="Perotto S."/>
            <person name="Peter M."/>
            <person name="Pfister S."/>
            <person name="Riley R."/>
            <person name="Sitrit Y."/>
            <person name="Stielow J.B."/>
            <person name="Szollosi G."/>
            <person name="Zifcakova L."/>
            <person name="Stursova M."/>
            <person name="Spatafora J.W."/>
            <person name="Tedersoo L."/>
            <person name="Vaario L.M."/>
            <person name="Yamada A."/>
            <person name="Yan M."/>
            <person name="Wang P."/>
            <person name="Xu J."/>
            <person name="Bruns T."/>
            <person name="Baldrian P."/>
            <person name="Vilgalys R."/>
            <person name="Dunand C."/>
            <person name="Henrissat B."/>
            <person name="Grigoriev I.V."/>
            <person name="Hibbett D."/>
            <person name="Nagy L.G."/>
            <person name="Martin F.M."/>
        </authorList>
    </citation>
    <scope>NUCLEOTIDE SEQUENCE</scope>
    <source>
        <strain evidence="1">UP504</strain>
    </source>
</reference>
<dbReference type="Proteomes" id="UP000886523">
    <property type="component" value="Unassembled WGS sequence"/>
</dbReference>
<evidence type="ECO:0000313" key="2">
    <source>
        <dbReference type="Proteomes" id="UP000886523"/>
    </source>
</evidence>
<gene>
    <name evidence="1" type="ORF">BS47DRAFT_1360845</name>
</gene>
<name>A0A9P6DYA8_9AGAM</name>